<reference evidence="1" key="1">
    <citation type="journal article" date="2015" name="Nature">
        <title>Complex archaea that bridge the gap between prokaryotes and eukaryotes.</title>
        <authorList>
            <person name="Spang A."/>
            <person name="Saw J.H."/>
            <person name="Jorgensen S.L."/>
            <person name="Zaremba-Niedzwiedzka K."/>
            <person name="Martijn J."/>
            <person name="Lind A.E."/>
            <person name="van Eijk R."/>
            <person name="Schleper C."/>
            <person name="Guy L."/>
            <person name="Ettema T.J."/>
        </authorList>
    </citation>
    <scope>NUCLEOTIDE SEQUENCE</scope>
</reference>
<dbReference type="EMBL" id="LAZR01004235">
    <property type="protein sequence ID" value="KKN10533.1"/>
    <property type="molecule type" value="Genomic_DNA"/>
</dbReference>
<evidence type="ECO:0000313" key="1">
    <source>
        <dbReference type="EMBL" id="KKN10533.1"/>
    </source>
</evidence>
<proteinExistence type="predicted"/>
<protein>
    <submittedName>
        <fullName evidence="1">Uncharacterized protein</fullName>
    </submittedName>
</protein>
<comment type="caution">
    <text evidence="1">The sequence shown here is derived from an EMBL/GenBank/DDBJ whole genome shotgun (WGS) entry which is preliminary data.</text>
</comment>
<gene>
    <name evidence="1" type="ORF">LCGC14_1035530</name>
</gene>
<dbReference type="AlphaFoldDB" id="A0A0F9QZD6"/>
<sequence length="93" mass="10967">MRVFCLYNPLEIEKAQWSRIMSGDMNFPTEKYHAFNDCVGNLILLRYDALQEGQGVVPLESELQKENRLLKNELTRKEEEMEVIKNFLKETAK</sequence>
<organism evidence="1">
    <name type="scientific">marine sediment metagenome</name>
    <dbReference type="NCBI Taxonomy" id="412755"/>
    <lineage>
        <taxon>unclassified sequences</taxon>
        <taxon>metagenomes</taxon>
        <taxon>ecological metagenomes</taxon>
    </lineage>
</organism>
<name>A0A0F9QZD6_9ZZZZ</name>
<accession>A0A0F9QZD6</accession>